<dbReference type="EMBL" id="BAABHS010000034">
    <property type="protein sequence ID" value="GAA4987988.1"/>
    <property type="molecule type" value="Genomic_DNA"/>
</dbReference>
<dbReference type="Pfam" id="PF02423">
    <property type="entry name" value="OCD_Mu_crystall"/>
    <property type="match status" value="1"/>
</dbReference>
<keyword evidence="2" id="KW-1185">Reference proteome</keyword>
<dbReference type="InterPro" id="IPR036291">
    <property type="entry name" value="NAD(P)-bd_dom_sf"/>
</dbReference>
<evidence type="ECO:0000313" key="2">
    <source>
        <dbReference type="Proteomes" id="UP001500466"/>
    </source>
</evidence>
<organism evidence="1 2">
    <name type="scientific">Yinghuangia aomiensis</name>
    <dbReference type="NCBI Taxonomy" id="676205"/>
    <lineage>
        <taxon>Bacteria</taxon>
        <taxon>Bacillati</taxon>
        <taxon>Actinomycetota</taxon>
        <taxon>Actinomycetes</taxon>
        <taxon>Kitasatosporales</taxon>
        <taxon>Streptomycetaceae</taxon>
        <taxon>Yinghuangia</taxon>
    </lineage>
</organism>
<protein>
    <recommendedName>
        <fullName evidence="3">Ornithine cyclodeaminase</fullName>
    </recommendedName>
</protein>
<comment type="caution">
    <text evidence="1">The sequence shown here is derived from an EMBL/GenBank/DDBJ whole genome shotgun (WGS) entry which is preliminary data.</text>
</comment>
<dbReference type="SUPFAM" id="SSF51735">
    <property type="entry name" value="NAD(P)-binding Rossmann-fold domains"/>
    <property type="match status" value="1"/>
</dbReference>
<sequence>MRMIDAADLPDLVTQEDALAAARDAASARAAGEVIDGRVQFDWANGESGVRIMGAAMPSLGIFGYKQFHWIDGGVWYACHIFRASDGAPLGVVDAASITTLRTAATAAVGVEALYGSDRKAVVAVIGSGAEAQAGLRALARVVPIRAARVYSRNTVNREIFATRMNDELALPVIPVDTLRKATDGVDIVYSATQSNGSVVYHADDVAGAAVVATIGSTSPDQREAAGDVFARASRILIDTEDAIAESGDLIEAALAPESFELLGTALAAPARRTEPYSVFKSIGSPEQDLVLAAHILRRAEEHGVGRTVAPAMSRKQNL</sequence>
<dbReference type="InterPro" id="IPR003462">
    <property type="entry name" value="ODC_Mu_crystall"/>
</dbReference>
<dbReference type="Proteomes" id="UP001500466">
    <property type="component" value="Unassembled WGS sequence"/>
</dbReference>
<evidence type="ECO:0000313" key="1">
    <source>
        <dbReference type="EMBL" id="GAA4987988.1"/>
    </source>
</evidence>
<proteinExistence type="predicted"/>
<dbReference type="Gene3D" id="3.30.1780.10">
    <property type="entry name" value="ornithine cyclodeaminase, domain 1"/>
    <property type="match status" value="1"/>
</dbReference>
<evidence type="ECO:0008006" key="3">
    <source>
        <dbReference type="Google" id="ProtNLM"/>
    </source>
</evidence>
<dbReference type="PANTHER" id="PTHR13812">
    <property type="entry name" value="KETIMINE REDUCTASE MU-CRYSTALLIN"/>
    <property type="match status" value="1"/>
</dbReference>
<dbReference type="PANTHER" id="PTHR13812:SF19">
    <property type="entry name" value="KETIMINE REDUCTASE MU-CRYSTALLIN"/>
    <property type="match status" value="1"/>
</dbReference>
<dbReference type="InterPro" id="IPR023401">
    <property type="entry name" value="ODC_N"/>
</dbReference>
<reference evidence="2" key="1">
    <citation type="journal article" date="2019" name="Int. J. Syst. Evol. Microbiol.">
        <title>The Global Catalogue of Microorganisms (GCM) 10K type strain sequencing project: providing services to taxonomists for standard genome sequencing and annotation.</title>
        <authorList>
            <consortium name="The Broad Institute Genomics Platform"/>
            <consortium name="The Broad Institute Genome Sequencing Center for Infectious Disease"/>
            <person name="Wu L."/>
            <person name="Ma J."/>
        </authorList>
    </citation>
    <scope>NUCLEOTIDE SEQUENCE [LARGE SCALE GENOMIC DNA]</scope>
    <source>
        <strain evidence="2">JCM 17986</strain>
    </source>
</reference>
<dbReference type="RefSeq" id="WP_345679701.1">
    <property type="nucleotide sequence ID" value="NZ_BAABHS010000034.1"/>
</dbReference>
<gene>
    <name evidence="1" type="ORF">GCM10023205_68640</name>
</gene>
<dbReference type="Gene3D" id="3.40.50.720">
    <property type="entry name" value="NAD(P)-binding Rossmann-like Domain"/>
    <property type="match status" value="1"/>
</dbReference>
<accession>A0ABP9I4Z9</accession>
<name>A0ABP9I4Z9_9ACTN</name>